<reference evidence="2" key="1">
    <citation type="submission" date="2023-03" db="EMBL/GenBank/DDBJ databases">
        <title>Edaphobacter sp.</title>
        <authorList>
            <person name="Huber K.J."/>
            <person name="Papendorf J."/>
            <person name="Pilke C."/>
            <person name="Bunk B."/>
            <person name="Sproeer C."/>
            <person name="Pester M."/>
        </authorList>
    </citation>
    <scope>NUCLEOTIDE SEQUENCE</scope>
    <source>
        <strain evidence="2">DSM 109920</strain>
    </source>
</reference>
<feature type="transmembrane region" description="Helical" evidence="1">
    <location>
        <begin position="21"/>
        <end position="38"/>
    </location>
</feature>
<sequence>MSSRKRSWSTRLRRWSFLDTKIFLLLPIVYFVSLDLAYLRPSVDALSSEYIQIIASFSICLFGLRWTLRDQRQRCPVCLGKLTHPARVGQPSRNFLAWNGTELICVGGHGLLHVPDIPTSWFSEQRWLYLDPSWEVLFVEPGLASAGYF</sequence>
<name>A0AAU7DBT5_9BACT</name>
<feature type="transmembrane region" description="Helical" evidence="1">
    <location>
        <begin position="50"/>
        <end position="68"/>
    </location>
</feature>
<accession>A0AAU7DBT5</accession>
<gene>
    <name evidence="2" type="ORF">P8936_06500</name>
</gene>
<protein>
    <submittedName>
        <fullName evidence="2">Uncharacterized protein</fullName>
    </submittedName>
</protein>
<keyword evidence="1" id="KW-1133">Transmembrane helix</keyword>
<dbReference type="EMBL" id="CP121195">
    <property type="protein sequence ID" value="XBH14802.1"/>
    <property type="molecule type" value="Genomic_DNA"/>
</dbReference>
<keyword evidence="1" id="KW-0472">Membrane</keyword>
<keyword evidence="1" id="KW-0812">Transmembrane</keyword>
<dbReference type="RefSeq" id="WP_348270075.1">
    <property type="nucleotide sequence ID" value="NZ_CP121195.1"/>
</dbReference>
<evidence type="ECO:0000313" key="2">
    <source>
        <dbReference type="EMBL" id="XBH14802.1"/>
    </source>
</evidence>
<proteinExistence type="predicted"/>
<dbReference type="AlphaFoldDB" id="A0AAU7DBT5"/>
<organism evidence="2">
    <name type="scientific">Edaphobacter paludis</name>
    <dbReference type="NCBI Taxonomy" id="3035702"/>
    <lineage>
        <taxon>Bacteria</taxon>
        <taxon>Pseudomonadati</taxon>
        <taxon>Acidobacteriota</taxon>
        <taxon>Terriglobia</taxon>
        <taxon>Terriglobales</taxon>
        <taxon>Acidobacteriaceae</taxon>
        <taxon>Edaphobacter</taxon>
    </lineage>
</organism>
<evidence type="ECO:0000256" key="1">
    <source>
        <dbReference type="SAM" id="Phobius"/>
    </source>
</evidence>